<organism evidence="3 4">
    <name type="scientific">Pyrobaculum arsenaticum</name>
    <dbReference type="NCBI Taxonomy" id="121277"/>
    <lineage>
        <taxon>Archaea</taxon>
        <taxon>Thermoproteota</taxon>
        <taxon>Thermoprotei</taxon>
        <taxon>Thermoproteales</taxon>
        <taxon>Thermoproteaceae</taxon>
        <taxon>Pyrobaculum</taxon>
    </lineage>
</organism>
<gene>
    <name evidence="3" type="ORF">HC235_09565</name>
</gene>
<dbReference type="RefSeq" id="WP_011901754.1">
    <property type="nucleotide sequence ID" value="NZ_JAAVJF010000004.1"/>
</dbReference>
<evidence type="ECO:0000313" key="4">
    <source>
        <dbReference type="Proteomes" id="UP000554766"/>
    </source>
</evidence>
<keyword evidence="1" id="KW-0812">Transmembrane</keyword>
<feature type="transmembrane region" description="Helical" evidence="1">
    <location>
        <begin position="45"/>
        <end position="63"/>
    </location>
</feature>
<keyword evidence="1" id="KW-1133">Transmembrane helix</keyword>
<keyword evidence="1" id="KW-0472">Membrane</keyword>
<proteinExistence type="predicted"/>
<protein>
    <submittedName>
        <fullName evidence="3">DUF2070 family protein</fullName>
    </submittedName>
</protein>
<feature type="transmembrane region" description="Helical" evidence="1">
    <location>
        <begin position="114"/>
        <end position="130"/>
    </location>
</feature>
<evidence type="ECO:0000256" key="1">
    <source>
        <dbReference type="SAM" id="Phobius"/>
    </source>
</evidence>
<feature type="transmembrane region" description="Helical" evidence="1">
    <location>
        <begin position="516"/>
        <end position="535"/>
    </location>
</feature>
<feature type="transmembrane region" description="Helical" evidence="1">
    <location>
        <begin position="93"/>
        <end position="109"/>
    </location>
</feature>
<dbReference type="GeneID" id="5056098"/>
<sequence length="536" mass="58578">MRSFEKGYSILFGRSPRRVALYATALLAFLAALKALSAQRAPLLYALFGGVILLILLSADRAVINPRRSYYVAVISTLVVSFFDLLFQKAPLTFALVGAVITAVVLQSLKCRSFWYIAPLVAVSAIYYAVGELYLFAISLLYISVLQLTRFVINKMVRGLDAMCMFSSFIYSVFAEDDVLEDAFRELGRLERVPLHVFIIGGRHVVVVSDFHPGPFRHIGGGMLVDELQKAVEGMGYSFTFLHGVGSHERDPVDGESLRRIVNAVKTVLAYGRNGAPPRGIYPQSHIVGDVKVVGLSLGAPPYLAVVSRVNSASDDIPTWVSRLVDTGAYILIDAQNKFDGAVQWREVDVASLSKGLKALQEAPQCRVFKIGVGKVSAHHLDVLGYEIGPAGISAIVGECDGARSLLVVFDGNNLHSELYNKIVDTFESRGYKLVEVVTTDTHRATGIGIGKGYRIVGERIDHGQILKAVEEAVSIAERSLGDHNVDYKRVEVEAYVLGEEGFRKIQDAVRMYKKVGVLIAAVVFALPILLISLLA</sequence>
<accession>A0A7L4PBB9</accession>
<comment type="caution">
    <text evidence="3">The sequence shown here is derived from an EMBL/GenBank/DDBJ whole genome shotgun (WGS) entry which is preliminary data.</text>
</comment>
<reference evidence="3 4" key="1">
    <citation type="journal article" date="2020" name="Nat. Commun.">
        <title>The structures of two archaeal type IV pili illuminate evolutionary relationships.</title>
        <authorList>
            <person name="Wang F."/>
            <person name="Baquero D.P."/>
            <person name="Su Z."/>
            <person name="Beltran L.C."/>
            <person name="Prangishvili D."/>
            <person name="Krupovic M."/>
            <person name="Egelman E.H."/>
        </authorList>
    </citation>
    <scope>NUCLEOTIDE SEQUENCE [LARGE SCALE GENOMIC DNA]</scope>
    <source>
        <strain evidence="3 4">2GA</strain>
    </source>
</reference>
<evidence type="ECO:0000313" key="3">
    <source>
        <dbReference type="EMBL" id="NYR16171.1"/>
    </source>
</evidence>
<evidence type="ECO:0000259" key="2">
    <source>
        <dbReference type="Pfam" id="PF09843"/>
    </source>
</evidence>
<dbReference type="Pfam" id="PF09843">
    <property type="entry name" value="DUF2070"/>
    <property type="match status" value="1"/>
</dbReference>
<dbReference type="OMA" id="PSTHDFN"/>
<dbReference type="AlphaFoldDB" id="A0A7L4PBB9"/>
<feature type="domain" description="DUF2070" evidence="2">
    <location>
        <begin position="4"/>
        <end position="531"/>
    </location>
</feature>
<feature type="transmembrane region" description="Helical" evidence="1">
    <location>
        <begin position="70"/>
        <end position="87"/>
    </location>
</feature>
<name>A0A7L4PBB9_9CREN</name>
<dbReference type="InterPro" id="IPR019204">
    <property type="entry name" value="DUF2070_membrane"/>
</dbReference>
<dbReference type="EMBL" id="JAAVJF010000004">
    <property type="protein sequence ID" value="NYR16171.1"/>
    <property type="molecule type" value="Genomic_DNA"/>
</dbReference>
<keyword evidence="4" id="KW-1185">Reference proteome</keyword>
<feature type="transmembrane region" description="Helical" evidence="1">
    <location>
        <begin position="136"/>
        <end position="153"/>
    </location>
</feature>
<dbReference type="Proteomes" id="UP000554766">
    <property type="component" value="Unassembled WGS sequence"/>
</dbReference>